<keyword evidence="5" id="KW-0460">Magnesium</keyword>
<dbReference type="InterPro" id="IPR029054">
    <property type="entry name" value="dUTPase-like"/>
</dbReference>
<dbReference type="AlphaFoldDB" id="A0A1B6HF87"/>
<keyword evidence="4 5" id="KW-0546">Nucleotide metabolism</keyword>
<evidence type="ECO:0000256" key="4">
    <source>
        <dbReference type="ARBA" id="ARBA00023080"/>
    </source>
</evidence>
<dbReference type="Pfam" id="PF00692">
    <property type="entry name" value="dUTPase"/>
    <property type="match status" value="1"/>
</dbReference>
<comment type="catalytic activity">
    <reaction evidence="5">
        <text>dUTP + H2O = dUMP + diphosphate + H(+)</text>
        <dbReference type="Rhea" id="RHEA:10248"/>
        <dbReference type="ChEBI" id="CHEBI:15377"/>
        <dbReference type="ChEBI" id="CHEBI:15378"/>
        <dbReference type="ChEBI" id="CHEBI:33019"/>
        <dbReference type="ChEBI" id="CHEBI:61555"/>
        <dbReference type="ChEBI" id="CHEBI:246422"/>
        <dbReference type="EC" id="3.6.1.23"/>
    </reaction>
</comment>
<dbReference type="EC" id="3.6.1.23" evidence="5"/>
<feature type="domain" description="dUTPase-like" evidence="6">
    <location>
        <begin position="17"/>
        <end position="121"/>
    </location>
</feature>
<keyword evidence="5" id="KW-0479">Metal-binding</keyword>
<evidence type="ECO:0000256" key="1">
    <source>
        <dbReference type="ARBA" id="ARBA00005142"/>
    </source>
</evidence>
<keyword evidence="3 5" id="KW-0378">Hydrolase</keyword>
<proteinExistence type="inferred from homology"/>
<dbReference type="EMBL" id="GECU01034312">
    <property type="protein sequence ID" value="JAS73394.1"/>
    <property type="molecule type" value="Transcribed_RNA"/>
</dbReference>
<reference evidence="7" key="1">
    <citation type="submission" date="2015-11" db="EMBL/GenBank/DDBJ databases">
        <title>De novo transcriptome assembly of four potential Pierce s Disease insect vectors from Arizona vineyards.</title>
        <authorList>
            <person name="Tassone E.E."/>
        </authorList>
    </citation>
    <scope>NUCLEOTIDE SEQUENCE</scope>
</reference>
<organism evidence="7">
    <name type="scientific">Homalodisca liturata</name>
    <dbReference type="NCBI Taxonomy" id="320908"/>
    <lineage>
        <taxon>Eukaryota</taxon>
        <taxon>Metazoa</taxon>
        <taxon>Ecdysozoa</taxon>
        <taxon>Arthropoda</taxon>
        <taxon>Hexapoda</taxon>
        <taxon>Insecta</taxon>
        <taxon>Pterygota</taxon>
        <taxon>Neoptera</taxon>
        <taxon>Paraneoptera</taxon>
        <taxon>Hemiptera</taxon>
        <taxon>Auchenorrhyncha</taxon>
        <taxon>Membracoidea</taxon>
        <taxon>Cicadellidae</taxon>
        <taxon>Cicadellinae</taxon>
        <taxon>Proconiini</taxon>
        <taxon>Homalodisca</taxon>
    </lineage>
</organism>
<dbReference type="SUPFAM" id="SSF51283">
    <property type="entry name" value="dUTPase-like"/>
    <property type="match status" value="1"/>
</dbReference>
<evidence type="ECO:0000256" key="5">
    <source>
        <dbReference type="RuleBase" id="RU367024"/>
    </source>
</evidence>
<dbReference type="CDD" id="cd07557">
    <property type="entry name" value="trimeric_dUTPase"/>
    <property type="match status" value="1"/>
</dbReference>
<accession>A0A1B6HF87</accession>
<dbReference type="GO" id="GO:0004170">
    <property type="term" value="F:dUTP diphosphatase activity"/>
    <property type="evidence" value="ECO:0007669"/>
    <property type="project" value="UniProtKB-UniRule"/>
</dbReference>
<name>A0A1B6HF87_9HEMI</name>
<dbReference type="UniPathway" id="UPA00610">
    <property type="reaction ID" value="UER00666"/>
</dbReference>
<feature type="non-terminal residue" evidence="7">
    <location>
        <position position="1"/>
    </location>
</feature>
<dbReference type="GO" id="GO:0000287">
    <property type="term" value="F:magnesium ion binding"/>
    <property type="evidence" value="ECO:0007669"/>
    <property type="project" value="UniProtKB-UniRule"/>
</dbReference>
<dbReference type="InterPro" id="IPR036157">
    <property type="entry name" value="dUTPase-like_sf"/>
</dbReference>
<comment type="similarity">
    <text evidence="2 5">Belongs to the dUTPase family.</text>
</comment>
<dbReference type="InterPro" id="IPR033704">
    <property type="entry name" value="dUTPase_trimeric"/>
</dbReference>
<comment type="cofactor">
    <cofactor evidence="5">
        <name>Mg(2+)</name>
        <dbReference type="ChEBI" id="CHEBI:18420"/>
    </cofactor>
</comment>
<evidence type="ECO:0000259" key="6">
    <source>
        <dbReference type="Pfam" id="PF00692"/>
    </source>
</evidence>
<dbReference type="Gene3D" id="2.70.40.10">
    <property type="match status" value="1"/>
</dbReference>
<evidence type="ECO:0000313" key="7">
    <source>
        <dbReference type="EMBL" id="JAS73394.1"/>
    </source>
</evidence>
<dbReference type="GO" id="GO:0006226">
    <property type="term" value="P:dUMP biosynthetic process"/>
    <property type="evidence" value="ECO:0007669"/>
    <property type="project" value="UniProtKB-UniRule"/>
</dbReference>
<evidence type="ECO:0000256" key="3">
    <source>
        <dbReference type="ARBA" id="ARBA00022801"/>
    </source>
</evidence>
<comment type="function">
    <text evidence="5">Involved in nucleotide metabolism via production of dUMP, the immediate precursor of thymidine nucleotides, and decreases the intracellular concentration of dUTP so that uracil cannot be incorporated into DNA.</text>
</comment>
<dbReference type="InterPro" id="IPR008181">
    <property type="entry name" value="dUTPase"/>
</dbReference>
<sequence>GPSMNPDRVTFRALDRNAMVPKRQTAGAAGYDIRSIAAGVVQPKQAASIRTGFSLSVPFHFCGIILGRSGFAIKYGLEVKASYIKNGEEVVVHVQNHGDAPFHYEKSMRIAQLIFAKMDTSVEYVAG</sequence>
<dbReference type="PANTHER" id="PTHR11241">
    <property type="entry name" value="DEOXYURIDINE 5'-TRIPHOSPHATE NUCLEOTIDOHYDROLASE"/>
    <property type="match status" value="1"/>
</dbReference>
<gene>
    <name evidence="7" type="ORF">g.4348</name>
</gene>
<dbReference type="PANTHER" id="PTHR11241:SF0">
    <property type="entry name" value="DEOXYURIDINE 5'-TRIPHOSPHATE NUCLEOTIDOHYDROLASE"/>
    <property type="match status" value="1"/>
</dbReference>
<dbReference type="GO" id="GO:0046081">
    <property type="term" value="P:dUTP catabolic process"/>
    <property type="evidence" value="ECO:0007669"/>
    <property type="project" value="UniProtKB-UniRule"/>
</dbReference>
<protein>
    <recommendedName>
        <fullName evidence="5">Deoxyuridine 5'-triphosphate nucleotidohydrolase</fullName>
        <shortName evidence="5">dUTPase</shortName>
        <ecNumber evidence="5">3.6.1.23</ecNumber>
    </recommendedName>
    <alternativeName>
        <fullName evidence="5">dUTP pyrophosphatase</fullName>
    </alternativeName>
</protein>
<comment type="pathway">
    <text evidence="1 5">Pyrimidine metabolism; dUMP biosynthesis; dUMP from dCTP (dUTP route): step 2/2.</text>
</comment>
<evidence type="ECO:0000256" key="2">
    <source>
        <dbReference type="ARBA" id="ARBA00006581"/>
    </source>
</evidence>